<dbReference type="AlphaFoldDB" id="A0A1Y1YIF7"/>
<evidence type="ECO:0000313" key="2">
    <source>
        <dbReference type="EMBL" id="ORX97755.1"/>
    </source>
</evidence>
<evidence type="ECO:0000313" key="3">
    <source>
        <dbReference type="Proteomes" id="UP000193144"/>
    </source>
</evidence>
<keyword evidence="3" id="KW-1185">Reference proteome</keyword>
<feature type="region of interest" description="Disordered" evidence="1">
    <location>
        <begin position="35"/>
        <end position="77"/>
    </location>
</feature>
<feature type="compositionally biased region" description="Basic and acidic residues" evidence="1">
    <location>
        <begin position="64"/>
        <end position="73"/>
    </location>
</feature>
<evidence type="ECO:0000256" key="1">
    <source>
        <dbReference type="SAM" id="MobiDB-lite"/>
    </source>
</evidence>
<reference evidence="2 3" key="1">
    <citation type="submission" date="2016-07" db="EMBL/GenBank/DDBJ databases">
        <title>Pervasive Adenine N6-methylation of Active Genes in Fungi.</title>
        <authorList>
            <consortium name="DOE Joint Genome Institute"/>
            <person name="Mondo S.J."/>
            <person name="Dannebaum R.O."/>
            <person name="Kuo R.C."/>
            <person name="Labutti K."/>
            <person name="Haridas S."/>
            <person name="Kuo A."/>
            <person name="Salamov A."/>
            <person name="Ahrendt S.R."/>
            <person name="Lipzen A."/>
            <person name="Sullivan W."/>
            <person name="Andreopoulos W.B."/>
            <person name="Clum A."/>
            <person name="Lindquist E."/>
            <person name="Daum C."/>
            <person name="Ramamoorthy G.K."/>
            <person name="Gryganskyi A."/>
            <person name="Culley D."/>
            <person name="Magnuson J.K."/>
            <person name="James T.Y."/>
            <person name="O'Malley M.A."/>
            <person name="Stajich J.E."/>
            <person name="Spatafora J.W."/>
            <person name="Visel A."/>
            <person name="Grigoriev I.V."/>
        </authorList>
    </citation>
    <scope>NUCLEOTIDE SEQUENCE [LARGE SCALE GENOMIC DNA]</scope>
    <source>
        <strain evidence="2 3">CBS 115471</strain>
    </source>
</reference>
<feature type="compositionally biased region" description="Basic and acidic residues" evidence="1">
    <location>
        <begin position="35"/>
        <end position="57"/>
    </location>
</feature>
<dbReference type="EMBL" id="MCFA01000228">
    <property type="protein sequence ID" value="ORX97755.1"/>
    <property type="molecule type" value="Genomic_DNA"/>
</dbReference>
<accession>A0A1Y1YIF7</accession>
<feature type="region of interest" description="Disordered" evidence="1">
    <location>
        <begin position="95"/>
        <end position="122"/>
    </location>
</feature>
<dbReference type="Proteomes" id="UP000193144">
    <property type="component" value="Unassembled WGS sequence"/>
</dbReference>
<organism evidence="2 3">
    <name type="scientific">Clohesyomyces aquaticus</name>
    <dbReference type="NCBI Taxonomy" id="1231657"/>
    <lineage>
        <taxon>Eukaryota</taxon>
        <taxon>Fungi</taxon>
        <taxon>Dikarya</taxon>
        <taxon>Ascomycota</taxon>
        <taxon>Pezizomycotina</taxon>
        <taxon>Dothideomycetes</taxon>
        <taxon>Pleosporomycetidae</taxon>
        <taxon>Pleosporales</taxon>
        <taxon>Lindgomycetaceae</taxon>
        <taxon>Clohesyomyces</taxon>
    </lineage>
</organism>
<feature type="region of interest" description="Disordered" evidence="1">
    <location>
        <begin position="1"/>
        <end position="23"/>
    </location>
</feature>
<sequence length="122" mass="13471">MSLMTTPEEITTIPHETLPSKLHDDFHDDFRYEIHKHSDDSHAGLDKSGSHDRDRDMSSYAAHNETRATRREQQATSKIISAGTSLCHHILSAGPQTASAKAEGGNGITGRPGITRRAWKKP</sequence>
<feature type="compositionally biased region" description="Low complexity" evidence="1">
    <location>
        <begin position="1"/>
        <end position="17"/>
    </location>
</feature>
<proteinExistence type="predicted"/>
<name>A0A1Y1YIF7_9PLEO</name>
<gene>
    <name evidence="2" type="ORF">BCR34DRAFT_593402</name>
</gene>
<comment type="caution">
    <text evidence="2">The sequence shown here is derived from an EMBL/GenBank/DDBJ whole genome shotgun (WGS) entry which is preliminary data.</text>
</comment>
<protein>
    <submittedName>
        <fullName evidence="2">Uncharacterized protein</fullName>
    </submittedName>
</protein>